<evidence type="ECO:0000256" key="1">
    <source>
        <dbReference type="ARBA" id="ARBA00004683"/>
    </source>
</evidence>
<keyword evidence="3" id="KW-0583">PHB biosynthesis</keyword>
<gene>
    <name evidence="4" type="ORF">NDI79_13800</name>
</gene>
<accession>A0ABU2G4M8</accession>
<evidence type="ECO:0000256" key="3">
    <source>
        <dbReference type="ARBA" id="ARBA00022752"/>
    </source>
</evidence>
<name>A0ABU2G4M8_9EURY</name>
<comment type="caution">
    <text evidence="4">The sequence shown here is derived from an EMBL/GenBank/DDBJ whole genome shotgun (WGS) entry which is preliminary data.</text>
</comment>
<dbReference type="RefSeq" id="WP_310929119.1">
    <property type="nucleotide sequence ID" value="NZ_JAMQOQ010000003.1"/>
</dbReference>
<dbReference type="EMBL" id="JAMQOQ010000003">
    <property type="protein sequence ID" value="MDS0295249.1"/>
    <property type="molecule type" value="Genomic_DNA"/>
</dbReference>
<proteinExistence type="predicted"/>
<evidence type="ECO:0000313" key="4">
    <source>
        <dbReference type="EMBL" id="MDS0295249.1"/>
    </source>
</evidence>
<dbReference type="Pfam" id="PF09712">
    <property type="entry name" value="PHA_synth_III_E"/>
    <property type="match status" value="1"/>
</dbReference>
<dbReference type="InterPro" id="IPR010123">
    <property type="entry name" value="PHA_synth_III_E"/>
</dbReference>
<protein>
    <recommendedName>
        <fullName evidence="2">Poly(3-hydroxyalkanoate) polymerase subunit PhaE</fullName>
    </recommendedName>
</protein>
<reference evidence="4 5" key="1">
    <citation type="submission" date="2022-06" db="EMBL/GenBank/DDBJ databases">
        <title>Halogeometricum sp. a new haloarchaeum isolate from saline soil.</title>
        <authorList>
            <person name="Strakova D."/>
            <person name="Galisteo C."/>
            <person name="Sanchez-Porro C."/>
            <person name="Ventosa A."/>
        </authorList>
    </citation>
    <scope>NUCLEOTIDE SEQUENCE [LARGE SCALE GENOMIC DNA]</scope>
    <source>
        <strain evidence="5">S3BR25-2</strain>
    </source>
</reference>
<keyword evidence="5" id="KW-1185">Reference proteome</keyword>
<evidence type="ECO:0000256" key="2">
    <source>
        <dbReference type="ARBA" id="ARBA00019066"/>
    </source>
</evidence>
<evidence type="ECO:0000313" key="5">
    <source>
        <dbReference type="Proteomes" id="UP001254813"/>
    </source>
</evidence>
<dbReference type="Proteomes" id="UP001254813">
    <property type="component" value="Unassembled WGS sequence"/>
</dbReference>
<organism evidence="4 5">
    <name type="scientific">Halogeometricum luteum</name>
    <dbReference type="NCBI Taxonomy" id="2950537"/>
    <lineage>
        <taxon>Archaea</taxon>
        <taxon>Methanobacteriati</taxon>
        <taxon>Methanobacteriota</taxon>
        <taxon>Stenosarchaea group</taxon>
        <taxon>Halobacteria</taxon>
        <taxon>Halobacteriales</taxon>
        <taxon>Haloferacaceae</taxon>
        <taxon>Halogeometricum</taxon>
    </lineage>
</organism>
<comment type="pathway">
    <text evidence="1">Biopolymer metabolism; poly-(R)-3-hydroxybutanoate biosynthesis.</text>
</comment>
<sequence length="185" mass="20944">MSESNQWSTFAGPWSEFLEESNEAFTASFRRTAEAQTAFARSWFDAVEGSTGSSAEAVEESIEAYTRMYVTWATAMEDALERVSDSLEGEDVDPEDFRDIWLNAANESFKQVTSTSAFAGMTGRNVEETMRLQREFADSVAMTLQTFGFATRDDVREVGERLVELERRQHAIESKLDRLIDDRDA</sequence>